<dbReference type="GO" id="GO:0005829">
    <property type="term" value="C:cytosol"/>
    <property type="evidence" value="ECO:0007669"/>
    <property type="project" value="UniProtKB-SubCell"/>
</dbReference>
<dbReference type="PRINTS" id="PR00320">
    <property type="entry name" value="GPROTEINBRPT"/>
</dbReference>
<keyword evidence="5 11" id="KW-0853">WD repeat</keyword>
<comment type="similarity">
    <text evidence="9">Belongs to the WD repeat peroxin-7 family.</text>
</comment>
<keyword evidence="13" id="KW-1185">Reference proteome</keyword>
<evidence type="ECO:0000256" key="6">
    <source>
        <dbReference type="ARBA" id="ARBA00022737"/>
    </source>
</evidence>
<evidence type="ECO:0000256" key="9">
    <source>
        <dbReference type="ARBA" id="ARBA00024017"/>
    </source>
</evidence>
<dbReference type="InterPro" id="IPR044536">
    <property type="entry name" value="PEX7"/>
</dbReference>
<evidence type="ECO:0000256" key="8">
    <source>
        <dbReference type="ARBA" id="ARBA00023140"/>
    </source>
</evidence>
<dbReference type="Proteomes" id="UP000039865">
    <property type="component" value="Unassembled WGS sequence"/>
</dbReference>
<evidence type="ECO:0000256" key="11">
    <source>
        <dbReference type="PROSITE-ProRule" id="PRU00221"/>
    </source>
</evidence>
<evidence type="ECO:0000256" key="7">
    <source>
        <dbReference type="ARBA" id="ARBA00022927"/>
    </source>
</evidence>
<evidence type="ECO:0000256" key="4">
    <source>
        <dbReference type="ARBA" id="ARBA00022490"/>
    </source>
</evidence>
<dbReference type="SMR" id="A0A078ADY4"/>
<keyword evidence="3" id="KW-0813">Transport</keyword>
<dbReference type="InterPro" id="IPR001680">
    <property type="entry name" value="WD40_rpt"/>
</dbReference>
<dbReference type="PROSITE" id="PS50082">
    <property type="entry name" value="WD_REPEATS_2"/>
    <property type="match status" value="4"/>
</dbReference>
<dbReference type="GO" id="GO:0005053">
    <property type="term" value="F:peroxisome matrix targeting signal-2 binding"/>
    <property type="evidence" value="ECO:0007669"/>
    <property type="project" value="InterPro"/>
</dbReference>
<proteinExistence type="inferred from homology"/>
<dbReference type="PANTHER" id="PTHR46027:SF1">
    <property type="entry name" value="PEROXISOMAL TARGETING SIGNAL 2 RECEPTOR"/>
    <property type="match status" value="1"/>
</dbReference>
<dbReference type="AlphaFoldDB" id="A0A078ADY4"/>
<evidence type="ECO:0000256" key="3">
    <source>
        <dbReference type="ARBA" id="ARBA00022448"/>
    </source>
</evidence>
<evidence type="ECO:0000313" key="12">
    <source>
        <dbReference type="EMBL" id="CDW80429.1"/>
    </source>
</evidence>
<feature type="repeat" description="WD" evidence="11">
    <location>
        <begin position="144"/>
        <end position="186"/>
    </location>
</feature>
<name>A0A078ADY4_STYLE</name>
<organism evidence="12 13">
    <name type="scientific">Stylonychia lemnae</name>
    <name type="common">Ciliate</name>
    <dbReference type="NCBI Taxonomy" id="5949"/>
    <lineage>
        <taxon>Eukaryota</taxon>
        <taxon>Sar</taxon>
        <taxon>Alveolata</taxon>
        <taxon>Ciliophora</taxon>
        <taxon>Intramacronucleata</taxon>
        <taxon>Spirotrichea</taxon>
        <taxon>Stichotrichia</taxon>
        <taxon>Sporadotrichida</taxon>
        <taxon>Oxytrichidae</taxon>
        <taxon>Stylonychinae</taxon>
        <taxon>Stylonychia</taxon>
    </lineage>
</organism>
<dbReference type="InterPro" id="IPR020472">
    <property type="entry name" value="WD40_PAC1"/>
</dbReference>
<dbReference type="SMART" id="SM00320">
    <property type="entry name" value="WD40"/>
    <property type="match status" value="5"/>
</dbReference>
<evidence type="ECO:0000256" key="10">
    <source>
        <dbReference type="ARBA" id="ARBA00032565"/>
    </source>
</evidence>
<dbReference type="OrthoDB" id="273771at2759"/>
<dbReference type="GO" id="GO:0005782">
    <property type="term" value="C:peroxisomal matrix"/>
    <property type="evidence" value="ECO:0007669"/>
    <property type="project" value="UniProtKB-SubCell"/>
</dbReference>
<evidence type="ECO:0000256" key="2">
    <source>
        <dbReference type="ARBA" id="ARBA00004514"/>
    </source>
</evidence>
<dbReference type="InterPro" id="IPR015943">
    <property type="entry name" value="WD40/YVTN_repeat-like_dom_sf"/>
</dbReference>
<feature type="repeat" description="WD" evidence="11">
    <location>
        <begin position="101"/>
        <end position="136"/>
    </location>
</feature>
<reference evidence="12 13" key="1">
    <citation type="submission" date="2014-06" db="EMBL/GenBank/DDBJ databases">
        <authorList>
            <person name="Swart Estienne"/>
        </authorList>
    </citation>
    <scope>NUCLEOTIDE SEQUENCE [LARGE SCALE GENOMIC DNA]</scope>
    <source>
        <strain evidence="12 13">130c</strain>
    </source>
</reference>
<evidence type="ECO:0000256" key="5">
    <source>
        <dbReference type="ARBA" id="ARBA00022574"/>
    </source>
</evidence>
<accession>A0A078ADY4</accession>
<keyword evidence="7" id="KW-0653">Protein transport</keyword>
<dbReference type="Gene3D" id="2.130.10.10">
    <property type="entry name" value="YVTN repeat-like/Quinoprotein amine dehydrogenase"/>
    <property type="match status" value="1"/>
</dbReference>
<protein>
    <recommendedName>
        <fullName evidence="10">Peroxin-7</fullName>
    </recommendedName>
</protein>
<evidence type="ECO:0000256" key="1">
    <source>
        <dbReference type="ARBA" id="ARBA00004253"/>
    </source>
</evidence>
<gene>
    <name evidence="12" type="primary">Contig10904.g11656</name>
    <name evidence="12" type="ORF">STYLEM_9427</name>
</gene>
<feature type="repeat" description="WD" evidence="11">
    <location>
        <begin position="78"/>
        <end position="100"/>
    </location>
</feature>
<dbReference type="PANTHER" id="PTHR46027">
    <property type="entry name" value="PEROXISOMAL TARGETING SIGNAL 2 RECEPTOR"/>
    <property type="match status" value="1"/>
</dbReference>
<keyword evidence="4" id="KW-0963">Cytoplasm</keyword>
<dbReference type="GO" id="GO:0016558">
    <property type="term" value="P:protein import into peroxisome matrix"/>
    <property type="evidence" value="ECO:0007669"/>
    <property type="project" value="InterPro"/>
</dbReference>
<keyword evidence="8" id="KW-0576">Peroxisome</keyword>
<keyword evidence="6" id="KW-0677">Repeat</keyword>
<dbReference type="Pfam" id="PF00400">
    <property type="entry name" value="WD40"/>
    <property type="match status" value="5"/>
</dbReference>
<dbReference type="PROSITE" id="PS00678">
    <property type="entry name" value="WD_REPEATS_1"/>
    <property type="match status" value="2"/>
</dbReference>
<sequence>MNNNRTALIPKVHRGKICNYSVRFSPFESNKLALAQAQYFGIVGAGAINETDTVTVREWQTPEAVYDVCFNEGNQNQILSVGDDGNVRLWDLINNSPIRNFKEHTQQVFGCDWNHINKRKFLTAAYDRTIKLWDINMVTGSQATFNHEFGVYAAIWHPTHESIFGSCSGDQTIRVWDIRSGKDVKKIMAHSNEVLSIDFNKYENFIASSSTDGSIRLWDLRSTLESPIMELKGHQLAVRRIKFSPYHANLLASASQFDHHTEFVVGLDFNLFVERQIATASWDKSCSIFKYDDNPKLLLGK</sequence>
<comment type="subcellular location">
    <subcellularLocation>
        <location evidence="2">Cytoplasm</location>
        <location evidence="2">Cytosol</location>
    </subcellularLocation>
    <subcellularLocation>
        <location evidence="1">Peroxisome matrix</location>
    </subcellularLocation>
</comment>
<dbReference type="CDD" id="cd00200">
    <property type="entry name" value="WD40"/>
    <property type="match status" value="1"/>
</dbReference>
<dbReference type="InParanoid" id="A0A078ADY4"/>
<dbReference type="SUPFAM" id="SSF50978">
    <property type="entry name" value="WD40 repeat-like"/>
    <property type="match status" value="1"/>
</dbReference>
<dbReference type="InterPro" id="IPR019775">
    <property type="entry name" value="WD40_repeat_CS"/>
</dbReference>
<dbReference type="EMBL" id="CCKQ01008960">
    <property type="protein sequence ID" value="CDW80429.1"/>
    <property type="molecule type" value="Genomic_DNA"/>
</dbReference>
<dbReference type="PROSITE" id="PS50294">
    <property type="entry name" value="WD_REPEATS_REGION"/>
    <property type="match status" value="3"/>
</dbReference>
<dbReference type="InterPro" id="IPR036322">
    <property type="entry name" value="WD40_repeat_dom_sf"/>
</dbReference>
<feature type="repeat" description="WD" evidence="11">
    <location>
        <begin position="187"/>
        <end position="222"/>
    </location>
</feature>
<evidence type="ECO:0000313" key="13">
    <source>
        <dbReference type="Proteomes" id="UP000039865"/>
    </source>
</evidence>
<dbReference type="OMA" id="FAVHWNL"/>